<evidence type="ECO:0000313" key="2">
    <source>
        <dbReference type="Proteomes" id="UP001151760"/>
    </source>
</evidence>
<comment type="caution">
    <text evidence="1">The sequence shown here is derived from an EMBL/GenBank/DDBJ whole genome shotgun (WGS) entry which is preliminary data.</text>
</comment>
<protein>
    <submittedName>
        <fullName evidence="1">Uncharacterized protein</fullName>
    </submittedName>
</protein>
<dbReference type="EMBL" id="BQNB010013607">
    <property type="protein sequence ID" value="GJT18031.1"/>
    <property type="molecule type" value="Genomic_DNA"/>
</dbReference>
<reference evidence="1" key="1">
    <citation type="journal article" date="2022" name="Int. J. Mol. Sci.">
        <title>Draft Genome of Tanacetum Coccineum: Genomic Comparison of Closely Related Tanacetum-Family Plants.</title>
        <authorList>
            <person name="Yamashiro T."/>
            <person name="Shiraishi A."/>
            <person name="Nakayama K."/>
            <person name="Satake H."/>
        </authorList>
    </citation>
    <scope>NUCLEOTIDE SEQUENCE</scope>
</reference>
<dbReference type="Proteomes" id="UP001151760">
    <property type="component" value="Unassembled WGS sequence"/>
</dbReference>
<reference evidence="1" key="2">
    <citation type="submission" date="2022-01" db="EMBL/GenBank/DDBJ databases">
        <authorList>
            <person name="Yamashiro T."/>
            <person name="Shiraishi A."/>
            <person name="Satake H."/>
            <person name="Nakayama K."/>
        </authorList>
    </citation>
    <scope>NUCLEOTIDE SEQUENCE</scope>
</reference>
<proteinExistence type="predicted"/>
<evidence type="ECO:0000313" key="1">
    <source>
        <dbReference type="EMBL" id="GJT18031.1"/>
    </source>
</evidence>
<organism evidence="1 2">
    <name type="scientific">Tanacetum coccineum</name>
    <dbReference type="NCBI Taxonomy" id="301880"/>
    <lineage>
        <taxon>Eukaryota</taxon>
        <taxon>Viridiplantae</taxon>
        <taxon>Streptophyta</taxon>
        <taxon>Embryophyta</taxon>
        <taxon>Tracheophyta</taxon>
        <taxon>Spermatophyta</taxon>
        <taxon>Magnoliopsida</taxon>
        <taxon>eudicotyledons</taxon>
        <taxon>Gunneridae</taxon>
        <taxon>Pentapetalae</taxon>
        <taxon>asterids</taxon>
        <taxon>campanulids</taxon>
        <taxon>Asterales</taxon>
        <taxon>Asteraceae</taxon>
        <taxon>Asteroideae</taxon>
        <taxon>Anthemideae</taxon>
        <taxon>Anthemidinae</taxon>
        <taxon>Tanacetum</taxon>
    </lineage>
</organism>
<accession>A0ABQ5BVV2</accession>
<gene>
    <name evidence="1" type="ORF">Tco_0876737</name>
</gene>
<sequence length="322" mass="37949">MLDAALVPINEQVKIASNNFRIALEKTLADVIYKVCLKILKQYSFYNAFNATADAHEIYVQQFWYTITYDLTAKAFFFTMGDQVFEVNVDLLHNALRITPKDPDHPFTLLWHQITIAVIMEYLVNISKWHAFWSLNEDILKINVLTTNTPYPSRKIRRICACTHQRARRIHDQYAVSKEDQYADEVPPKSKNDMPLQSNECHMMVMMIWDMIHLMLHLLNGDDEVELTDEEFFDNEDEVAKTYLLRTLRDSRLMKNIRMIGSMNGTKIYHSLHCWESLHYQDLEWYNALKDSKLKEEALRNKAIMEGLIDEVDESSNNGWRR</sequence>
<keyword evidence="2" id="KW-1185">Reference proteome</keyword>
<name>A0ABQ5BVV2_9ASTR</name>